<organism evidence="1 2">
    <name type="scientific">Strongyloides venezuelensis</name>
    <name type="common">Threadworm</name>
    <dbReference type="NCBI Taxonomy" id="75913"/>
    <lineage>
        <taxon>Eukaryota</taxon>
        <taxon>Metazoa</taxon>
        <taxon>Ecdysozoa</taxon>
        <taxon>Nematoda</taxon>
        <taxon>Chromadorea</taxon>
        <taxon>Rhabditida</taxon>
        <taxon>Tylenchina</taxon>
        <taxon>Panagrolaimomorpha</taxon>
        <taxon>Strongyloidoidea</taxon>
        <taxon>Strongyloididae</taxon>
        <taxon>Strongyloides</taxon>
    </lineage>
</organism>
<evidence type="ECO:0000313" key="2">
    <source>
        <dbReference type="WBParaSite" id="SVE_0140300.1"/>
    </source>
</evidence>
<protein>
    <submittedName>
        <fullName evidence="2">Transposase</fullName>
    </submittedName>
</protein>
<reference evidence="1" key="1">
    <citation type="submission" date="2014-07" db="EMBL/GenBank/DDBJ databases">
        <authorList>
            <person name="Martin A.A"/>
            <person name="De Silva N."/>
        </authorList>
    </citation>
    <scope>NUCLEOTIDE SEQUENCE</scope>
</reference>
<dbReference type="Proteomes" id="UP000035680">
    <property type="component" value="Unassembled WGS sequence"/>
</dbReference>
<reference evidence="2" key="2">
    <citation type="submission" date="2015-08" db="UniProtKB">
        <authorList>
            <consortium name="WormBaseParasite"/>
        </authorList>
    </citation>
    <scope>IDENTIFICATION</scope>
</reference>
<dbReference type="AlphaFoldDB" id="A0A0K0EXZ6"/>
<name>A0A0K0EXZ6_STRVS</name>
<accession>A0A0K0EXZ6</accession>
<evidence type="ECO:0000313" key="1">
    <source>
        <dbReference type="Proteomes" id="UP000035680"/>
    </source>
</evidence>
<sequence length="73" mass="8602">MLYLQSYKCREKNNSKVSAVLNKLFTHVINCQIVLIIKTRLNMYVSMKKAVHRIIMNYLQKKNKKKTKRGDSG</sequence>
<keyword evidence="1" id="KW-1185">Reference proteome</keyword>
<proteinExistence type="predicted"/>
<dbReference type="WBParaSite" id="SVE_0140300.1">
    <property type="protein sequence ID" value="SVE_0140300.1"/>
    <property type="gene ID" value="SVE_0140300"/>
</dbReference>